<dbReference type="SUPFAM" id="SSF109854">
    <property type="entry name" value="DinB/YfiT-like putative metalloenzymes"/>
    <property type="match status" value="1"/>
</dbReference>
<gene>
    <name evidence="1" type="ORF">VVR66_10955</name>
</gene>
<dbReference type="RefSeq" id="WP_238663195.1">
    <property type="nucleotide sequence ID" value="NZ_CAUREL010000010.1"/>
</dbReference>
<dbReference type="InterPro" id="IPR034660">
    <property type="entry name" value="DinB/YfiT-like"/>
</dbReference>
<comment type="caution">
    <text evidence="1">The sequence shown here is derived from an EMBL/GenBank/DDBJ whole genome shotgun (WGS) entry which is preliminary data.</text>
</comment>
<evidence type="ECO:0000313" key="1">
    <source>
        <dbReference type="EMBL" id="MEX3595230.1"/>
    </source>
</evidence>
<sequence length="202" mass="22368">MMLSSAVEALKRGKIMGFLVPQAHGEKDVLITHILYHLAQVRTTVYGLTNEQAHSVPSASSLNLTGLLRHCALVAAGWSNMAAQQTNVPDVPEDIGEDMYMEDCVAHPATLDETLEFFDRCVSYASEQMESITDLSAPMPVPDAPWYPPELESWEARWALTHIVGELARHVGHADIIRESIDGKGSYELNDLVDGLDPNREW</sequence>
<reference evidence="1 2" key="1">
    <citation type="journal article" date="2024" name="Fungal Genet. Biol.">
        <title>The porcine skin microbiome exhibits broad fungal antagonism.</title>
        <authorList>
            <person name="De La Cruz K.F."/>
            <person name="Townsend E.C."/>
            <person name="Alex Cheong J.Z."/>
            <person name="Salamzade R."/>
            <person name="Liu A."/>
            <person name="Sandstrom S."/>
            <person name="Davila E."/>
            <person name="Huang L."/>
            <person name="Xu K.H."/>
            <person name="Wu S.Y."/>
            <person name="Meudt J.J."/>
            <person name="Shanmuganayagam D."/>
            <person name="Gibson A.L.F."/>
            <person name="Kalan L.R."/>
        </authorList>
    </citation>
    <scope>NUCLEOTIDE SEQUENCE [LARGE SCALE GENOMIC DNA]</scope>
    <source>
        <strain evidence="1 2">LK2625</strain>
    </source>
</reference>
<name>A0ABV3V5L9_9MICC</name>
<accession>A0ABV3V5L9</accession>
<evidence type="ECO:0000313" key="2">
    <source>
        <dbReference type="Proteomes" id="UP001558481"/>
    </source>
</evidence>
<dbReference type="Gene3D" id="1.20.120.450">
    <property type="entry name" value="dinb family like domain"/>
    <property type="match status" value="1"/>
</dbReference>
<dbReference type="EMBL" id="JAYWLU010000011">
    <property type="protein sequence ID" value="MEX3595230.1"/>
    <property type="molecule type" value="Genomic_DNA"/>
</dbReference>
<dbReference type="InterPro" id="IPR007061">
    <property type="entry name" value="MST-like"/>
</dbReference>
<dbReference type="Proteomes" id="UP001558481">
    <property type="component" value="Unassembled WGS sequence"/>
</dbReference>
<proteinExistence type="predicted"/>
<organism evidence="1 2">
    <name type="scientific">Kocuria carniphila</name>
    <dbReference type="NCBI Taxonomy" id="262208"/>
    <lineage>
        <taxon>Bacteria</taxon>
        <taxon>Bacillati</taxon>
        <taxon>Actinomycetota</taxon>
        <taxon>Actinomycetes</taxon>
        <taxon>Micrococcales</taxon>
        <taxon>Micrococcaceae</taxon>
        <taxon>Kocuria</taxon>
    </lineage>
</organism>
<protein>
    <submittedName>
        <fullName evidence="1">DinB family protein</fullName>
    </submittedName>
</protein>
<keyword evidence="2" id="KW-1185">Reference proteome</keyword>
<dbReference type="Pfam" id="PF04978">
    <property type="entry name" value="MST"/>
    <property type="match status" value="1"/>
</dbReference>